<keyword evidence="5 7" id="KW-0067">ATP-binding</keyword>
<dbReference type="SMART" id="SM00382">
    <property type="entry name" value="AAA"/>
    <property type="match status" value="1"/>
</dbReference>
<dbReference type="PROSITE" id="PS00211">
    <property type="entry name" value="ABC_TRANSPORTER_1"/>
    <property type="match status" value="1"/>
</dbReference>
<dbReference type="RefSeq" id="WP_034748846.1">
    <property type="nucleotide sequence ID" value="NZ_FPKH01000008.1"/>
</dbReference>
<protein>
    <submittedName>
        <fullName evidence="7">Cu-processing system ATP-binding protein</fullName>
    </submittedName>
</protein>
<proteinExistence type="inferred from homology"/>
<dbReference type="InterPro" id="IPR027417">
    <property type="entry name" value="P-loop_NTPase"/>
</dbReference>
<keyword evidence="4" id="KW-0547">Nucleotide-binding</keyword>
<dbReference type="AlphaFoldDB" id="A0AB38CG22"/>
<dbReference type="InterPro" id="IPR003593">
    <property type="entry name" value="AAA+_ATPase"/>
</dbReference>
<dbReference type="InterPro" id="IPR003439">
    <property type="entry name" value="ABC_transporter-like_ATP-bd"/>
</dbReference>
<evidence type="ECO:0000256" key="1">
    <source>
        <dbReference type="ARBA" id="ARBA00005417"/>
    </source>
</evidence>
<keyword evidence="2" id="KW-0813">Transport</keyword>
<evidence type="ECO:0000256" key="4">
    <source>
        <dbReference type="ARBA" id="ARBA00022741"/>
    </source>
</evidence>
<comment type="similarity">
    <text evidence="1">Belongs to the ABC transporter superfamily.</text>
</comment>
<comment type="caution">
    <text evidence="7">The sequence shown here is derived from an EMBL/GenBank/DDBJ whole genome shotgun (WGS) entry which is preliminary data.</text>
</comment>
<evidence type="ECO:0000313" key="8">
    <source>
        <dbReference type="Proteomes" id="UP000182489"/>
    </source>
</evidence>
<accession>A0AB38CG22</accession>
<evidence type="ECO:0000259" key="6">
    <source>
        <dbReference type="PROSITE" id="PS50893"/>
    </source>
</evidence>
<name>A0AB38CG22_9BURK</name>
<gene>
    <name evidence="7" type="ORF">SAMN03097694_5451</name>
</gene>
<organism evidence="7 8">
    <name type="scientific">Janthinobacterium lividum</name>
    <dbReference type="NCBI Taxonomy" id="29581"/>
    <lineage>
        <taxon>Bacteria</taxon>
        <taxon>Pseudomonadati</taxon>
        <taxon>Pseudomonadota</taxon>
        <taxon>Betaproteobacteria</taxon>
        <taxon>Burkholderiales</taxon>
        <taxon>Oxalobacteraceae</taxon>
        <taxon>Janthinobacterium</taxon>
    </lineage>
</organism>
<dbReference type="PANTHER" id="PTHR43335">
    <property type="entry name" value="ABC TRANSPORTER, ATP-BINDING PROTEIN"/>
    <property type="match status" value="1"/>
</dbReference>
<evidence type="ECO:0000313" key="7">
    <source>
        <dbReference type="EMBL" id="SFY26262.1"/>
    </source>
</evidence>
<sequence>MTSLPASNTTEAAVSLRGIRHRYGALTVLQDVSFDIAHGAMFGLIGHNGAGKSTLFKLMLGLITPCAGTLHVLGQNAAEPAFRQTRRRVGYLPESFLTYDNLSGQEVLHFFADLKHIARAACAPLLDLVGLTHAAARPVQGYSKGMRQRLGLAQALLGEPDLIFLDEPTNGLDPQGIADFYAILRTAQDRGATIVITSHILAEIEHRVDQLLIMQSGTVAAQGTLRQLRTGTHAPRMLTITATIAPALQAGVRAALAALPLELALEVHGEQLHVRCARADKMAVLRQLAACADDIAIQESTLEQVFLGYGGTHARTH</sequence>
<reference evidence="7 8" key="1">
    <citation type="submission" date="2016-11" db="EMBL/GenBank/DDBJ databases">
        <authorList>
            <person name="Varghese N."/>
            <person name="Submissions S."/>
        </authorList>
    </citation>
    <scope>NUCLEOTIDE SEQUENCE [LARGE SCALE GENOMIC DNA]</scope>
    <source>
        <strain evidence="7 8">NFR18</strain>
    </source>
</reference>
<dbReference type="GO" id="GO:0005524">
    <property type="term" value="F:ATP binding"/>
    <property type="evidence" value="ECO:0007669"/>
    <property type="project" value="UniProtKB-KW"/>
</dbReference>
<dbReference type="Proteomes" id="UP000182489">
    <property type="component" value="Unassembled WGS sequence"/>
</dbReference>
<dbReference type="EMBL" id="FPKH01000008">
    <property type="protein sequence ID" value="SFY26262.1"/>
    <property type="molecule type" value="Genomic_DNA"/>
</dbReference>
<dbReference type="Gene3D" id="3.40.50.300">
    <property type="entry name" value="P-loop containing nucleotide triphosphate hydrolases"/>
    <property type="match status" value="1"/>
</dbReference>
<keyword evidence="3" id="KW-0472">Membrane</keyword>
<dbReference type="PANTHER" id="PTHR43335:SF4">
    <property type="entry name" value="ABC TRANSPORTER, ATP-BINDING PROTEIN"/>
    <property type="match status" value="1"/>
</dbReference>
<keyword evidence="3" id="KW-1003">Cell membrane</keyword>
<evidence type="ECO:0000256" key="5">
    <source>
        <dbReference type="ARBA" id="ARBA00022840"/>
    </source>
</evidence>
<dbReference type="CDD" id="cd03230">
    <property type="entry name" value="ABC_DR_subfamily_A"/>
    <property type="match status" value="1"/>
</dbReference>
<dbReference type="GO" id="GO:0016887">
    <property type="term" value="F:ATP hydrolysis activity"/>
    <property type="evidence" value="ECO:0007669"/>
    <property type="project" value="InterPro"/>
</dbReference>
<feature type="domain" description="ABC transporter" evidence="6">
    <location>
        <begin position="14"/>
        <end position="241"/>
    </location>
</feature>
<evidence type="ECO:0000256" key="2">
    <source>
        <dbReference type="ARBA" id="ARBA00022448"/>
    </source>
</evidence>
<dbReference type="InterPro" id="IPR017871">
    <property type="entry name" value="ABC_transporter-like_CS"/>
</dbReference>
<dbReference type="PROSITE" id="PS50893">
    <property type="entry name" value="ABC_TRANSPORTER_2"/>
    <property type="match status" value="1"/>
</dbReference>
<dbReference type="SUPFAM" id="SSF52540">
    <property type="entry name" value="P-loop containing nucleoside triphosphate hydrolases"/>
    <property type="match status" value="1"/>
</dbReference>
<evidence type="ECO:0000256" key="3">
    <source>
        <dbReference type="ARBA" id="ARBA00022475"/>
    </source>
</evidence>
<dbReference type="Pfam" id="PF00005">
    <property type="entry name" value="ABC_tran"/>
    <property type="match status" value="1"/>
</dbReference>